<dbReference type="CDD" id="cd07010">
    <property type="entry name" value="cupin_PMI_type_I_N_bac"/>
    <property type="match status" value="1"/>
</dbReference>
<organism evidence="7 8">
    <name type="scientific">Alistipes ihumii AP11</name>
    <dbReference type="NCBI Taxonomy" id="1211813"/>
    <lineage>
        <taxon>Bacteria</taxon>
        <taxon>Pseudomonadati</taxon>
        <taxon>Bacteroidota</taxon>
        <taxon>Bacteroidia</taxon>
        <taxon>Bacteroidales</taxon>
        <taxon>Rikenellaceae</taxon>
        <taxon>Alistipes</taxon>
    </lineage>
</organism>
<keyword evidence="2" id="KW-0862">Zinc</keyword>
<evidence type="ECO:0000259" key="6">
    <source>
        <dbReference type="Pfam" id="PF21621"/>
    </source>
</evidence>
<proteinExistence type="predicted"/>
<dbReference type="InterPro" id="IPR051804">
    <property type="entry name" value="Carb_Metab_Reg_Kinase/Isom"/>
</dbReference>
<dbReference type="PANTHER" id="PTHR42742">
    <property type="entry name" value="TRANSCRIPTIONAL REPRESSOR MPRA"/>
    <property type="match status" value="1"/>
</dbReference>
<evidence type="ECO:0000313" key="8">
    <source>
        <dbReference type="Proteomes" id="UP001059295"/>
    </source>
</evidence>
<feature type="domain" description="Phosphomannose isomerase type I catalytic" evidence="5">
    <location>
        <begin position="6"/>
        <end position="113"/>
    </location>
</feature>
<gene>
    <name evidence="7" type="ORF">NQ491_06460</name>
</gene>
<dbReference type="Gene3D" id="2.60.120.10">
    <property type="entry name" value="Jelly Rolls"/>
    <property type="match status" value="2"/>
</dbReference>
<dbReference type="InterPro" id="IPR011051">
    <property type="entry name" value="RmlC_Cupin_sf"/>
</dbReference>
<dbReference type="EMBL" id="CP102294">
    <property type="protein sequence ID" value="UWN56311.1"/>
    <property type="molecule type" value="Genomic_DNA"/>
</dbReference>
<evidence type="ECO:0000313" key="7">
    <source>
        <dbReference type="EMBL" id="UWN56311.1"/>
    </source>
</evidence>
<dbReference type="InterPro" id="IPR049071">
    <property type="entry name" value="MPI_cupin_dom"/>
</dbReference>
<dbReference type="Pfam" id="PF21621">
    <property type="entry name" value="MPI_cupin_dom"/>
    <property type="match status" value="1"/>
</dbReference>
<reference evidence="7" key="1">
    <citation type="journal article" date="2022" name="Cell">
        <title>Design, construction, and in vivo augmentation of a complex gut microbiome.</title>
        <authorList>
            <person name="Cheng A.G."/>
            <person name="Ho P.Y."/>
            <person name="Aranda-Diaz A."/>
            <person name="Jain S."/>
            <person name="Yu F.B."/>
            <person name="Meng X."/>
            <person name="Wang M."/>
            <person name="Iakiviak M."/>
            <person name="Nagashima K."/>
            <person name="Zhao A."/>
            <person name="Murugkar P."/>
            <person name="Patil A."/>
            <person name="Atabakhsh K."/>
            <person name="Weakley A."/>
            <person name="Yan J."/>
            <person name="Brumbaugh A.R."/>
            <person name="Higginbottom S."/>
            <person name="Dimas A."/>
            <person name="Shiver A.L."/>
            <person name="Deutschbauer A."/>
            <person name="Neff N."/>
            <person name="Sonnenburg J.L."/>
            <person name="Huang K.C."/>
            <person name="Fischbach M.A."/>
        </authorList>
    </citation>
    <scope>NUCLEOTIDE SEQUENCE</scope>
    <source>
        <strain evidence="7">AP11</strain>
    </source>
</reference>
<dbReference type="Proteomes" id="UP001059295">
    <property type="component" value="Chromosome"/>
</dbReference>
<dbReference type="GO" id="GO:0016853">
    <property type="term" value="F:isomerase activity"/>
    <property type="evidence" value="ECO:0007669"/>
    <property type="project" value="UniProtKB-KW"/>
</dbReference>
<evidence type="ECO:0000256" key="4">
    <source>
        <dbReference type="ARBA" id="ARBA00030762"/>
    </source>
</evidence>
<dbReference type="PIRSF" id="PIRSF036894">
    <property type="entry name" value="PMI_Firm_short"/>
    <property type="match status" value="1"/>
</dbReference>
<sequence length="322" mass="36112">MLYPLKFKPILKEKIWGGRRLGEKLGKRLPAGRAVGESWELSGLDGNRSVVRNGPLKGNDLEELIEVYMGELVGDRVYERFGLQFPLLIKYLDVQQPLSVQVHPNDDLAAERHGSYGKTEMWYVVDCGPDAALRVGFDGPVTREQYAEHVERGTLPELLAKARVHPGDTFFVPAGTVHTIEGSVLIAEIQQASDITYRIYDWDRVGPDGRKRELQTDLAANAIDFASGTSFDVTAAPERNRFVTLKKCPYFTTNLLLLDGRIERNHVGRDSFAVYMMLDGRMTLSWDKGTETVDRGETVLLPACIEEIGLEGRGKLLEIYID</sequence>
<dbReference type="RefSeq" id="WP_019246099.1">
    <property type="nucleotide sequence ID" value="NZ_CAPH01000013.1"/>
</dbReference>
<dbReference type="InterPro" id="IPR046457">
    <property type="entry name" value="PMI_typeI_cat"/>
</dbReference>
<evidence type="ECO:0000259" key="5">
    <source>
        <dbReference type="Pfam" id="PF20511"/>
    </source>
</evidence>
<evidence type="ECO:0000256" key="3">
    <source>
        <dbReference type="ARBA" id="ARBA00029741"/>
    </source>
</evidence>
<dbReference type="Pfam" id="PF20511">
    <property type="entry name" value="PMI_typeI_cat"/>
    <property type="match status" value="1"/>
</dbReference>
<protein>
    <recommendedName>
        <fullName evidence="3">Phosphohexomutase</fullName>
    </recommendedName>
    <alternativeName>
        <fullName evidence="4">Phosphomannose isomerase</fullName>
    </alternativeName>
</protein>
<dbReference type="GeneID" id="82891360"/>
<dbReference type="SUPFAM" id="SSF51182">
    <property type="entry name" value="RmlC-like cupins"/>
    <property type="match status" value="1"/>
</dbReference>
<name>A0ABY5UYL0_9BACT</name>
<dbReference type="PANTHER" id="PTHR42742:SF3">
    <property type="entry name" value="FRUCTOKINASE"/>
    <property type="match status" value="1"/>
</dbReference>
<keyword evidence="7" id="KW-0413">Isomerase</keyword>
<keyword evidence="1" id="KW-0479">Metal-binding</keyword>
<dbReference type="InterPro" id="IPR014628">
    <property type="entry name" value="Man6P_isomerase_Firm_short"/>
</dbReference>
<keyword evidence="8" id="KW-1185">Reference proteome</keyword>
<accession>A0ABY5UYL0</accession>
<dbReference type="InterPro" id="IPR014710">
    <property type="entry name" value="RmlC-like_jellyroll"/>
</dbReference>
<feature type="domain" description="Mannose-6-phosphate isomerase cupin" evidence="6">
    <location>
        <begin position="244"/>
        <end position="320"/>
    </location>
</feature>
<evidence type="ECO:0000256" key="1">
    <source>
        <dbReference type="ARBA" id="ARBA00022723"/>
    </source>
</evidence>
<evidence type="ECO:0000256" key="2">
    <source>
        <dbReference type="ARBA" id="ARBA00022833"/>
    </source>
</evidence>